<sequence>MRSLTRTSRRRIAIFATLVVLTAGSILYLGPLGWMISTALKTPDQIYDLPIRWIPDPVDWGNFVELFTEVPFAQYIGNTVVLTALGVLGSITGSSLAAYGFARFRFRGRNALFVVMLSTMMIPVWVTIVPSYVFFGEIGWLDTYLPILVPAFFATPFNTFLLRQFFLSIPQELDEAARIDGAGSVRIFFQIILPLSVPALMMVGLFSFLFFWNDYLGPLIYLQSQELYPLSLGVANFVGTYNQNYPLMMMAAMVSMLPCIALFAIAQKWFMQGIVISGVKG</sequence>
<keyword evidence="2 7" id="KW-0813">Transport</keyword>
<gene>
    <name evidence="9" type="ORF">Q5716_10760</name>
</gene>
<evidence type="ECO:0000256" key="6">
    <source>
        <dbReference type="ARBA" id="ARBA00023136"/>
    </source>
</evidence>
<feature type="transmembrane region" description="Helical" evidence="7">
    <location>
        <begin position="245"/>
        <end position="266"/>
    </location>
</feature>
<feature type="transmembrane region" description="Helical" evidence="7">
    <location>
        <begin position="187"/>
        <end position="212"/>
    </location>
</feature>
<proteinExistence type="inferred from homology"/>
<evidence type="ECO:0000256" key="7">
    <source>
        <dbReference type="RuleBase" id="RU363032"/>
    </source>
</evidence>
<comment type="caution">
    <text evidence="9">The sequence shown here is derived from an EMBL/GenBank/DDBJ whole genome shotgun (WGS) entry which is preliminary data.</text>
</comment>
<dbReference type="PANTHER" id="PTHR43744">
    <property type="entry name" value="ABC TRANSPORTER PERMEASE PROTEIN MG189-RELATED-RELATED"/>
    <property type="match status" value="1"/>
</dbReference>
<keyword evidence="10" id="KW-1185">Reference proteome</keyword>
<evidence type="ECO:0000256" key="4">
    <source>
        <dbReference type="ARBA" id="ARBA00022692"/>
    </source>
</evidence>
<dbReference type="CDD" id="cd06261">
    <property type="entry name" value="TM_PBP2"/>
    <property type="match status" value="1"/>
</dbReference>
<accession>A0ABT9BP13</accession>
<dbReference type="EMBL" id="JAUQUB010000002">
    <property type="protein sequence ID" value="MDO7882704.1"/>
    <property type="molecule type" value="Genomic_DNA"/>
</dbReference>
<dbReference type="SUPFAM" id="SSF161098">
    <property type="entry name" value="MetI-like"/>
    <property type="match status" value="1"/>
</dbReference>
<dbReference type="Pfam" id="PF00528">
    <property type="entry name" value="BPD_transp_1"/>
    <property type="match status" value="1"/>
</dbReference>
<keyword evidence="6 7" id="KW-0472">Membrane</keyword>
<keyword evidence="3" id="KW-1003">Cell membrane</keyword>
<reference evidence="9 10" key="1">
    <citation type="submission" date="2023-07" db="EMBL/GenBank/DDBJ databases">
        <title>Protaetiibacter sp. nov WY-16 isolated from soil.</title>
        <authorList>
            <person name="Liu B."/>
            <person name="Wan Y."/>
        </authorList>
    </citation>
    <scope>NUCLEOTIDE SEQUENCE [LARGE SCALE GENOMIC DNA]</scope>
    <source>
        <strain evidence="9 10">WY-16</strain>
    </source>
</reference>
<feature type="transmembrane region" description="Helical" evidence="7">
    <location>
        <begin position="12"/>
        <end position="36"/>
    </location>
</feature>
<feature type="transmembrane region" description="Helical" evidence="7">
    <location>
        <begin position="111"/>
        <end position="135"/>
    </location>
</feature>
<evidence type="ECO:0000313" key="9">
    <source>
        <dbReference type="EMBL" id="MDO7882704.1"/>
    </source>
</evidence>
<dbReference type="PROSITE" id="PS50928">
    <property type="entry name" value="ABC_TM1"/>
    <property type="match status" value="1"/>
</dbReference>
<keyword evidence="4 7" id="KW-0812">Transmembrane</keyword>
<evidence type="ECO:0000313" key="10">
    <source>
        <dbReference type="Proteomes" id="UP001241072"/>
    </source>
</evidence>
<organism evidence="9 10">
    <name type="scientific">Antiquaquibacter soli</name>
    <dbReference type="NCBI Taxonomy" id="3064523"/>
    <lineage>
        <taxon>Bacteria</taxon>
        <taxon>Bacillati</taxon>
        <taxon>Actinomycetota</taxon>
        <taxon>Actinomycetes</taxon>
        <taxon>Micrococcales</taxon>
        <taxon>Microbacteriaceae</taxon>
        <taxon>Antiquaquibacter</taxon>
    </lineage>
</organism>
<name>A0ABT9BP13_9MICO</name>
<dbReference type="PANTHER" id="PTHR43744:SF6">
    <property type="entry name" value="ABC TRANSPORTER PERMEASE PROTEIN YESQ-RELATED"/>
    <property type="match status" value="1"/>
</dbReference>
<evidence type="ECO:0000256" key="5">
    <source>
        <dbReference type="ARBA" id="ARBA00022989"/>
    </source>
</evidence>
<feature type="transmembrane region" description="Helical" evidence="7">
    <location>
        <begin position="75"/>
        <end position="99"/>
    </location>
</feature>
<dbReference type="InterPro" id="IPR000515">
    <property type="entry name" value="MetI-like"/>
</dbReference>
<dbReference type="InterPro" id="IPR035906">
    <property type="entry name" value="MetI-like_sf"/>
</dbReference>
<evidence type="ECO:0000256" key="2">
    <source>
        <dbReference type="ARBA" id="ARBA00022448"/>
    </source>
</evidence>
<comment type="subcellular location">
    <subcellularLocation>
        <location evidence="1 7">Cell membrane</location>
        <topology evidence="1 7">Multi-pass membrane protein</topology>
    </subcellularLocation>
</comment>
<evidence type="ECO:0000256" key="3">
    <source>
        <dbReference type="ARBA" id="ARBA00022475"/>
    </source>
</evidence>
<feature type="transmembrane region" description="Helical" evidence="7">
    <location>
        <begin position="147"/>
        <end position="166"/>
    </location>
</feature>
<evidence type="ECO:0000256" key="1">
    <source>
        <dbReference type="ARBA" id="ARBA00004651"/>
    </source>
</evidence>
<feature type="domain" description="ABC transmembrane type-1" evidence="8">
    <location>
        <begin position="76"/>
        <end position="266"/>
    </location>
</feature>
<protein>
    <submittedName>
        <fullName evidence="9">Carbohydrate ABC transporter permease</fullName>
    </submittedName>
</protein>
<dbReference type="RefSeq" id="WP_305003137.1">
    <property type="nucleotide sequence ID" value="NZ_JAUQUB010000002.1"/>
</dbReference>
<keyword evidence="5 7" id="KW-1133">Transmembrane helix</keyword>
<comment type="similarity">
    <text evidence="7">Belongs to the binding-protein-dependent transport system permease family.</text>
</comment>
<evidence type="ECO:0000259" key="8">
    <source>
        <dbReference type="PROSITE" id="PS50928"/>
    </source>
</evidence>
<dbReference type="Proteomes" id="UP001241072">
    <property type="component" value="Unassembled WGS sequence"/>
</dbReference>
<dbReference type="Gene3D" id="1.10.3720.10">
    <property type="entry name" value="MetI-like"/>
    <property type="match status" value="1"/>
</dbReference>